<keyword evidence="3" id="KW-0012">Acyltransferase</keyword>
<sequence length="555" mass="61348">MSAGRPGEPRPLPGPKSFYLPPGGDEWRQHVSEAIRRARLVVVVAAVGSRSGRAEGTLWEYIEALRQLPPSRVVLALCGEREDYERFRAAAESYAVERAAGLRKAGQTPSPLPVLPDWPEPSRPARTTTGFPLRGVIRFTADWTAETVPFDTTAERGPTPYARWRKTERRQVTPWVAECESALPGQAVREVCSRLHWQIVTLCAGLLASLGYIVVRRWDGLPPWSQYGVLVPACYTLAMLGKISATVRATSRPKTAVRHPPSGDDRTKPEPADTTGIGLRVTEYVLRWPVPCGIGLSTMRYHRDKEGQPAPAPSGPLHRRITRKPLTAFTTCDRLPVGLVVRGRVLKTVERDAALTSRHFALRAVQRFVWSLGAVIGTAISAVITFFHTHAVPLTAGAAAIGLLVAGRSWYLHREDLAMVSRLWLRPRVPEDLAREPCVLYLRPHPDDPLPPAGPASGFPRRAGRTYSPRPSRCPASSSSPLPARLRRPCGNWPRRCACCRRPAFSSSCPRATRTATSASAARPRGRSRRVPPRCPRVSARRTARRLSPWNCHPR</sequence>
<evidence type="ECO:0000313" key="3">
    <source>
        <dbReference type="EMBL" id="QIQ06176.1"/>
    </source>
</evidence>
<dbReference type="EMBL" id="CP050177">
    <property type="protein sequence ID" value="QIQ06176.1"/>
    <property type="molecule type" value="Genomic_DNA"/>
</dbReference>
<keyword evidence="3" id="KW-0808">Transferase</keyword>
<protein>
    <submittedName>
        <fullName evidence="3">Glycerol-3-phosphate acyltransferase</fullName>
    </submittedName>
</protein>
<proteinExistence type="predicted"/>
<feature type="compositionally biased region" description="Pro residues" evidence="1">
    <location>
        <begin position="110"/>
        <end position="122"/>
    </location>
</feature>
<keyword evidence="2" id="KW-0472">Membrane</keyword>
<feature type="compositionally biased region" description="Basic and acidic residues" evidence="1">
    <location>
        <begin position="261"/>
        <end position="271"/>
    </location>
</feature>
<dbReference type="GO" id="GO:0016746">
    <property type="term" value="F:acyltransferase activity"/>
    <property type="evidence" value="ECO:0007669"/>
    <property type="project" value="UniProtKB-KW"/>
</dbReference>
<feature type="compositionally biased region" description="Low complexity" evidence="1">
    <location>
        <begin position="505"/>
        <end position="523"/>
    </location>
</feature>
<evidence type="ECO:0000256" key="1">
    <source>
        <dbReference type="SAM" id="MobiDB-lite"/>
    </source>
</evidence>
<dbReference type="AlphaFoldDB" id="A0A6G9H792"/>
<dbReference type="Proteomes" id="UP000501179">
    <property type="component" value="Chromosome"/>
</dbReference>
<name>A0A6G9H792_9ACTN</name>
<keyword evidence="2" id="KW-0812">Transmembrane</keyword>
<gene>
    <name evidence="3" type="ORF">HA039_31130</name>
</gene>
<feature type="transmembrane region" description="Helical" evidence="2">
    <location>
        <begin position="368"/>
        <end position="388"/>
    </location>
</feature>
<accession>A0A6G9H792</accession>
<keyword evidence="4" id="KW-1185">Reference proteome</keyword>
<feature type="region of interest" description="Disordered" evidence="1">
    <location>
        <begin position="449"/>
        <end position="482"/>
    </location>
</feature>
<dbReference type="RefSeq" id="WP_167035001.1">
    <property type="nucleotide sequence ID" value="NZ_CP050177.1"/>
</dbReference>
<keyword evidence="2" id="KW-1133">Transmembrane helix</keyword>
<feature type="transmembrane region" description="Helical" evidence="2">
    <location>
        <begin position="195"/>
        <end position="215"/>
    </location>
</feature>
<feature type="region of interest" description="Disordered" evidence="1">
    <location>
        <begin position="250"/>
        <end position="275"/>
    </location>
</feature>
<feature type="compositionally biased region" description="Low complexity" evidence="1">
    <location>
        <begin position="468"/>
        <end position="482"/>
    </location>
</feature>
<feature type="transmembrane region" description="Helical" evidence="2">
    <location>
        <begin position="227"/>
        <end position="245"/>
    </location>
</feature>
<feature type="region of interest" description="Disordered" evidence="1">
    <location>
        <begin position="105"/>
        <end position="124"/>
    </location>
</feature>
<organism evidence="3 4">
    <name type="scientific">Streptomyces liangshanensis</name>
    <dbReference type="NCBI Taxonomy" id="2717324"/>
    <lineage>
        <taxon>Bacteria</taxon>
        <taxon>Bacillati</taxon>
        <taxon>Actinomycetota</taxon>
        <taxon>Actinomycetes</taxon>
        <taxon>Kitasatosporales</taxon>
        <taxon>Streptomycetaceae</taxon>
        <taxon>Streptomyces</taxon>
    </lineage>
</organism>
<feature type="region of interest" description="Disordered" evidence="1">
    <location>
        <begin position="505"/>
        <end position="555"/>
    </location>
</feature>
<dbReference type="KEGG" id="slia:HA039_31130"/>
<reference evidence="3 4" key="1">
    <citation type="submission" date="2020-03" db="EMBL/GenBank/DDBJ databases">
        <title>A novel species.</title>
        <authorList>
            <person name="Gao J."/>
        </authorList>
    </citation>
    <scope>NUCLEOTIDE SEQUENCE [LARGE SCALE GENOMIC DNA]</scope>
    <source>
        <strain evidence="3 4">QMT-12</strain>
    </source>
</reference>
<evidence type="ECO:0000313" key="4">
    <source>
        <dbReference type="Proteomes" id="UP000501179"/>
    </source>
</evidence>
<evidence type="ECO:0000256" key="2">
    <source>
        <dbReference type="SAM" id="Phobius"/>
    </source>
</evidence>
<feature type="transmembrane region" description="Helical" evidence="2">
    <location>
        <begin position="394"/>
        <end position="412"/>
    </location>
</feature>
<feature type="region of interest" description="Disordered" evidence="1">
    <location>
        <begin position="1"/>
        <end position="23"/>
    </location>
</feature>